<protein>
    <submittedName>
        <fullName evidence="1">Uncharacterized protein</fullName>
    </submittedName>
</protein>
<accession>A0A6V6Y7I1</accession>
<name>A0A6V6Y7I1_9FIRM</name>
<reference evidence="1 2" key="1">
    <citation type="submission" date="2020-06" db="EMBL/GenBank/DDBJ databases">
        <authorList>
            <person name="Criscuolo A."/>
        </authorList>
    </citation>
    <scope>NUCLEOTIDE SEQUENCE [LARGE SCALE GENOMIC DNA]</scope>
    <source>
        <strain evidence="1">1804121828</strain>
    </source>
</reference>
<proteinExistence type="predicted"/>
<gene>
    <name evidence="1" type="ORF">PEPNEM18_01617</name>
</gene>
<dbReference type="EMBL" id="CAIJCS010000028">
    <property type="protein sequence ID" value="CAC9935889.1"/>
    <property type="molecule type" value="Genomic_DNA"/>
</dbReference>
<organism evidence="1 2">
    <name type="scientific">Aedoeadaptatus nemausensis</name>
    <dbReference type="NCBI Taxonomy" id="2582829"/>
    <lineage>
        <taxon>Bacteria</taxon>
        <taxon>Bacillati</taxon>
        <taxon>Bacillota</taxon>
        <taxon>Tissierellia</taxon>
        <taxon>Tissierellales</taxon>
        <taxon>Peptoniphilaceae</taxon>
        <taxon>Aedoeadaptatus</taxon>
    </lineage>
</organism>
<evidence type="ECO:0000313" key="1">
    <source>
        <dbReference type="EMBL" id="CAC9935889.1"/>
    </source>
</evidence>
<sequence>MEKLDMQTKNLADEKFEALKALFPNAVTEAKNESGGGDTRYR</sequence>
<evidence type="ECO:0000313" key="2">
    <source>
        <dbReference type="Proteomes" id="UP000586454"/>
    </source>
</evidence>
<dbReference type="AlphaFoldDB" id="A0A6V6Y7I1"/>
<keyword evidence="2" id="KW-1185">Reference proteome</keyword>
<dbReference type="Proteomes" id="UP000586454">
    <property type="component" value="Unassembled WGS sequence"/>
</dbReference>
<comment type="caution">
    <text evidence="1">The sequence shown here is derived from an EMBL/GenBank/DDBJ whole genome shotgun (WGS) entry which is preliminary data.</text>
</comment>
<dbReference type="RefSeq" id="WP_281359999.1">
    <property type="nucleotide sequence ID" value="NZ_CAIJCS010000028.1"/>
</dbReference>